<dbReference type="EMBL" id="JAIUJS010000044">
    <property type="protein sequence ID" value="MCA0154551.1"/>
    <property type="molecule type" value="Genomic_DNA"/>
</dbReference>
<dbReference type="Proteomes" id="UP001198402">
    <property type="component" value="Unassembled WGS sequence"/>
</dbReference>
<accession>A0ABS7Y4M7</accession>
<protein>
    <submittedName>
        <fullName evidence="1">MAM protein</fullName>
    </submittedName>
</protein>
<feature type="non-terminal residue" evidence="1">
    <location>
        <position position="157"/>
    </location>
</feature>
<feature type="non-terminal residue" evidence="1">
    <location>
        <position position="1"/>
    </location>
</feature>
<reference evidence="2" key="1">
    <citation type="submission" date="2023-07" db="EMBL/GenBank/DDBJ databases">
        <authorList>
            <person name="Yue Y."/>
        </authorList>
    </citation>
    <scope>NUCLEOTIDE SEQUENCE [LARGE SCALE GENOMIC DNA]</scope>
    <source>
        <strain evidence="2">2Y89</strain>
    </source>
</reference>
<gene>
    <name evidence="1" type="ORF">LBV24_15095</name>
</gene>
<keyword evidence="2" id="KW-1185">Reference proteome</keyword>
<organism evidence="1 2">
    <name type="scientific">Winogradskyella vincentii</name>
    <dbReference type="NCBI Taxonomy" id="2877122"/>
    <lineage>
        <taxon>Bacteria</taxon>
        <taxon>Pseudomonadati</taxon>
        <taxon>Bacteroidota</taxon>
        <taxon>Flavobacteriia</taxon>
        <taxon>Flavobacteriales</taxon>
        <taxon>Flavobacteriaceae</taxon>
        <taxon>Winogradskyella</taxon>
    </lineage>
</organism>
<comment type="caution">
    <text evidence="1">The sequence shown here is derived from an EMBL/GenBank/DDBJ whole genome shotgun (WGS) entry which is preliminary data.</text>
</comment>
<evidence type="ECO:0000313" key="2">
    <source>
        <dbReference type="Proteomes" id="UP001198402"/>
    </source>
</evidence>
<sequence length="157" mass="17149">LTGKLDLEGESQLIQEEDSDLLVAVNGELERDQQGTADTFTYNYWSAPVGDTDIATNNYSYALQDIFYDGTNAVNFDNASLDGGATNPITIADYWIWKYANQPSDNYASWQHVRSTGTLNAGEGFTMKGPGTGAILAEQNYVYLGKPNNGDINLTIT</sequence>
<evidence type="ECO:0000313" key="1">
    <source>
        <dbReference type="EMBL" id="MCA0154551.1"/>
    </source>
</evidence>
<proteinExistence type="predicted"/>
<name>A0ABS7Y4M7_9FLAO</name>